<gene>
    <name evidence="1" type="ORF">CALFYP1_04547</name>
</gene>
<reference evidence="1" key="1">
    <citation type="submission" date="2019-11" db="EMBL/GenBank/DDBJ databases">
        <authorList>
            <person name="Feng L."/>
        </authorList>
    </citation>
    <scope>NUCLEOTIDE SEQUENCE</scope>
    <source>
        <strain evidence="1">CAmalonaticusLFYP1</strain>
    </source>
</reference>
<protein>
    <submittedName>
        <fullName evidence="1">Uncharacterized protein</fullName>
    </submittedName>
</protein>
<organism evidence="1">
    <name type="scientific">Citrobacter amalonaticus</name>
    <dbReference type="NCBI Taxonomy" id="35703"/>
    <lineage>
        <taxon>Bacteria</taxon>
        <taxon>Pseudomonadati</taxon>
        <taxon>Pseudomonadota</taxon>
        <taxon>Gammaproteobacteria</taxon>
        <taxon>Enterobacterales</taxon>
        <taxon>Enterobacteriaceae</taxon>
        <taxon>Citrobacter</taxon>
    </lineage>
</organism>
<evidence type="ECO:0000313" key="1">
    <source>
        <dbReference type="EMBL" id="VYT44121.1"/>
    </source>
</evidence>
<accession>A0A6N2WRE4</accession>
<dbReference type="EMBL" id="CACRTI010000007">
    <property type="protein sequence ID" value="VYT44121.1"/>
    <property type="molecule type" value="Genomic_DNA"/>
</dbReference>
<dbReference type="AlphaFoldDB" id="A0A6N2WRE4"/>
<sequence length="33" mass="3778">MGSYFLEVSLPKWQNILLAAAINQKEHSFNLSK</sequence>
<proteinExistence type="predicted"/>
<name>A0A6N2WRE4_CITAM</name>